<evidence type="ECO:0000313" key="5">
    <source>
        <dbReference type="EMBL" id="QKX59553.1"/>
    </source>
</evidence>
<keyword evidence="6" id="KW-1185">Reference proteome</keyword>
<dbReference type="Pfam" id="PF00248">
    <property type="entry name" value="Aldo_ket_red"/>
    <property type="match status" value="1"/>
</dbReference>
<dbReference type="KEGG" id="trg:TRUGW13939_06687"/>
<dbReference type="GO" id="GO:0016491">
    <property type="term" value="F:oxidoreductase activity"/>
    <property type="evidence" value="ECO:0007669"/>
    <property type="project" value="UniProtKB-KW"/>
</dbReference>
<organism evidence="5 6">
    <name type="scientific">Talaromyces rugulosus</name>
    <name type="common">Penicillium rugulosum</name>
    <dbReference type="NCBI Taxonomy" id="121627"/>
    <lineage>
        <taxon>Eukaryota</taxon>
        <taxon>Fungi</taxon>
        <taxon>Dikarya</taxon>
        <taxon>Ascomycota</taxon>
        <taxon>Pezizomycotina</taxon>
        <taxon>Eurotiomycetes</taxon>
        <taxon>Eurotiomycetidae</taxon>
        <taxon>Eurotiales</taxon>
        <taxon>Trichocomaceae</taxon>
        <taxon>Talaromyces</taxon>
        <taxon>Talaromyces sect. Islandici</taxon>
    </lineage>
</organism>
<proteinExistence type="inferred from homology"/>
<dbReference type="OrthoDB" id="48988at2759"/>
<keyword evidence="1" id="KW-0521">NADP</keyword>
<dbReference type="InterPro" id="IPR036812">
    <property type="entry name" value="NAD(P)_OxRdtase_dom_sf"/>
</dbReference>
<evidence type="ECO:0000256" key="1">
    <source>
        <dbReference type="ARBA" id="ARBA00022857"/>
    </source>
</evidence>
<dbReference type="AlphaFoldDB" id="A0A7H8R3U5"/>
<feature type="domain" description="NADP-dependent oxidoreductase" evidence="4">
    <location>
        <begin position="35"/>
        <end position="258"/>
    </location>
</feature>
<dbReference type="GeneID" id="55994182"/>
<protein>
    <recommendedName>
        <fullName evidence="4">NADP-dependent oxidoreductase domain-containing protein</fullName>
    </recommendedName>
</protein>
<evidence type="ECO:0000313" key="6">
    <source>
        <dbReference type="Proteomes" id="UP000509510"/>
    </source>
</evidence>
<evidence type="ECO:0000256" key="3">
    <source>
        <dbReference type="ARBA" id="ARBA00038157"/>
    </source>
</evidence>
<dbReference type="Gene3D" id="3.20.20.100">
    <property type="entry name" value="NADP-dependent oxidoreductase domain"/>
    <property type="match status" value="1"/>
</dbReference>
<gene>
    <name evidence="5" type="ORF">TRUGW13939_06687</name>
</gene>
<sequence length="258" mass="28968">MATANLPSSLKESLEATKVEYAQLGSSGLRVSVPILGCMSFGSKEWHPWMLEEEESLEILKTAYARGINTWDTANMYSNGISEEILGKAIKKFNIPRHKLVLMTKCCIYVGEDPEVVGPTHAEHLARSKDYVNQGGLSRTAIFNAVDASLSRLGTSYIDLFQIHRYDPSTPPEETMKALHDLVQVGKVRYIGASSMWATEFANLQFVAERNGWTKFGTKFVSMQNYYNLCYREEEREMNRFCKATGVGIIPWSPLFGG</sequence>
<accession>A0A7H8R3U5</accession>
<evidence type="ECO:0000256" key="2">
    <source>
        <dbReference type="ARBA" id="ARBA00023002"/>
    </source>
</evidence>
<dbReference type="InterPro" id="IPR050523">
    <property type="entry name" value="AKR_Detox_Biosynth"/>
</dbReference>
<comment type="similarity">
    <text evidence="3">Belongs to the aldo/keto reductase family. Aldo/keto reductase 2 subfamily.</text>
</comment>
<dbReference type="PANTHER" id="PTHR43364">
    <property type="entry name" value="NADH-SPECIFIC METHYLGLYOXAL REDUCTASE-RELATED"/>
    <property type="match status" value="1"/>
</dbReference>
<dbReference type="EMBL" id="CP055900">
    <property type="protein sequence ID" value="QKX59553.1"/>
    <property type="molecule type" value="Genomic_DNA"/>
</dbReference>
<dbReference type="Proteomes" id="UP000509510">
    <property type="component" value="Chromosome III"/>
</dbReference>
<dbReference type="RefSeq" id="XP_035345731.1">
    <property type="nucleotide sequence ID" value="XM_035489838.1"/>
</dbReference>
<dbReference type="PANTHER" id="PTHR43364:SF9">
    <property type="entry name" value="OXIDOREDUCTASE"/>
    <property type="match status" value="1"/>
</dbReference>
<evidence type="ECO:0000259" key="4">
    <source>
        <dbReference type="Pfam" id="PF00248"/>
    </source>
</evidence>
<dbReference type="InterPro" id="IPR023210">
    <property type="entry name" value="NADP_OxRdtase_dom"/>
</dbReference>
<keyword evidence="2" id="KW-0560">Oxidoreductase</keyword>
<dbReference type="SUPFAM" id="SSF51430">
    <property type="entry name" value="NAD(P)-linked oxidoreductase"/>
    <property type="match status" value="1"/>
</dbReference>
<reference evidence="6" key="1">
    <citation type="submission" date="2020-06" db="EMBL/GenBank/DDBJ databases">
        <title>A chromosome-scale genome assembly of Talaromyces rugulosus W13939.</title>
        <authorList>
            <person name="Wang B."/>
            <person name="Guo L."/>
            <person name="Ye K."/>
            <person name="Wang L."/>
        </authorList>
    </citation>
    <scope>NUCLEOTIDE SEQUENCE [LARGE SCALE GENOMIC DNA]</scope>
    <source>
        <strain evidence="6">W13939</strain>
    </source>
</reference>
<name>A0A7H8R3U5_TALRU</name>